<comment type="caution">
    <text evidence="1">The sequence shown here is derived from an EMBL/GenBank/DDBJ whole genome shotgun (WGS) entry which is preliminary data.</text>
</comment>
<dbReference type="EMBL" id="CM044704">
    <property type="protein sequence ID" value="KAI5669337.1"/>
    <property type="molecule type" value="Genomic_DNA"/>
</dbReference>
<evidence type="ECO:0000313" key="1">
    <source>
        <dbReference type="EMBL" id="KAI5669337.1"/>
    </source>
</evidence>
<gene>
    <name evidence="1" type="ORF">M9H77_19190</name>
</gene>
<proteinExistence type="predicted"/>
<protein>
    <submittedName>
        <fullName evidence="1">Uncharacterized protein</fullName>
    </submittedName>
</protein>
<organism evidence="1 2">
    <name type="scientific">Catharanthus roseus</name>
    <name type="common">Madagascar periwinkle</name>
    <name type="synonym">Vinca rosea</name>
    <dbReference type="NCBI Taxonomy" id="4058"/>
    <lineage>
        <taxon>Eukaryota</taxon>
        <taxon>Viridiplantae</taxon>
        <taxon>Streptophyta</taxon>
        <taxon>Embryophyta</taxon>
        <taxon>Tracheophyta</taxon>
        <taxon>Spermatophyta</taxon>
        <taxon>Magnoliopsida</taxon>
        <taxon>eudicotyledons</taxon>
        <taxon>Gunneridae</taxon>
        <taxon>Pentapetalae</taxon>
        <taxon>asterids</taxon>
        <taxon>lamiids</taxon>
        <taxon>Gentianales</taxon>
        <taxon>Apocynaceae</taxon>
        <taxon>Rauvolfioideae</taxon>
        <taxon>Vinceae</taxon>
        <taxon>Catharanthinae</taxon>
        <taxon>Catharanthus</taxon>
    </lineage>
</organism>
<name>A0ACC0B9Q6_CATRO</name>
<accession>A0ACC0B9Q6</accession>
<evidence type="ECO:0000313" key="2">
    <source>
        <dbReference type="Proteomes" id="UP001060085"/>
    </source>
</evidence>
<dbReference type="Proteomes" id="UP001060085">
    <property type="component" value="Linkage Group LG04"/>
</dbReference>
<sequence>MEGTAPSPVQEPSPPPSGIVLPPSQVVGSSIHSTSPPSISPIPVSEELIPPISAPSPFLPSIPPRPPPPSRPRPPSPSHRVAPPIVPPVTCVPSPSPGQEYVNSDDVVAPVEPPQTASPSPSPSWQLYPMPKTPVVDQKPPLFSLPSFPQSNYNKPSSSSVGMIVGISAGVAGVFFILGFILLYFYHRKERTKTIAFEDCESFPRENFYAVEHKPCHKKIPVVPAHVIPATARPFSPNYNSNDDNSPSAHSGSHNPLSPQARVAAFGFSCANFTYEELAMATNDFSSDNLLGEGGFGYVHKGMLSSGRLIAVKQLKEGSQQGEREFQAEVETISRVHHKHLVCLVGYCMSGAKRLLVYEFVPNGTLEFHLHGKGQPVMQWKTRMGIAKGAAKGLAYLHEDCDPTIIHRDIKATNILVDSKFEAKVSDFGLAKIFSDSDHDVTHVSTRVVGTFGYLAPEYALNGKASHKSDVYSFGVMLLELITGKHPIMTAETSMTLVTWAWPLLLQAQEDQNYALLVDPQLQGNYDGEELARMIACAAACVRHSSWLRPRMSLIVRVLEGDTSVCDLSNGSRPGQSSIPSVLNYDFWGVWHGYVSEDIC</sequence>
<reference evidence="2" key="1">
    <citation type="journal article" date="2023" name="Nat. Plants">
        <title>Single-cell RNA sequencing provides a high-resolution roadmap for understanding the multicellular compartmentation of specialized metabolism.</title>
        <authorList>
            <person name="Sun S."/>
            <person name="Shen X."/>
            <person name="Li Y."/>
            <person name="Li Y."/>
            <person name="Wang S."/>
            <person name="Li R."/>
            <person name="Zhang H."/>
            <person name="Shen G."/>
            <person name="Guo B."/>
            <person name="Wei J."/>
            <person name="Xu J."/>
            <person name="St-Pierre B."/>
            <person name="Chen S."/>
            <person name="Sun C."/>
        </authorList>
    </citation>
    <scope>NUCLEOTIDE SEQUENCE [LARGE SCALE GENOMIC DNA]</scope>
</reference>
<keyword evidence="2" id="KW-1185">Reference proteome</keyword>